<keyword evidence="3" id="KW-1185">Reference proteome</keyword>
<name>A0ABD3CT89_9LAMI</name>
<feature type="transmembrane region" description="Helical" evidence="1">
    <location>
        <begin position="102"/>
        <end position="124"/>
    </location>
</feature>
<sequence>MENSYHYYSNLNSSPRALAMVLALVSAVLLSPLYIDRRKSESRIEVRWSSGGLVLPAVVAGLIVAIKTTISSSKNNAVQKRVDSIYQSPDLGLRIGSSSWRLAGILIMLIFVISWQGSVQHFFWR</sequence>
<comment type="caution">
    <text evidence="2">The sequence shown here is derived from an EMBL/GenBank/DDBJ whole genome shotgun (WGS) entry which is preliminary data.</text>
</comment>
<protein>
    <submittedName>
        <fullName evidence="2">Uncharacterized protein</fullName>
    </submittedName>
</protein>
<gene>
    <name evidence="2" type="ORF">CASFOL_025050</name>
</gene>
<evidence type="ECO:0000256" key="1">
    <source>
        <dbReference type="SAM" id="Phobius"/>
    </source>
</evidence>
<feature type="transmembrane region" description="Helical" evidence="1">
    <location>
        <begin position="47"/>
        <end position="66"/>
    </location>
</feature>
<evidence type="ECO:0000313" key="3">
    <source>
        <dbReference type="Proteomes" id="UP001632038"/>
    </source>
</evidence>
<dbReference type="PANTHER" id="PTHR35758:SF1">
    <property type="entry name" value="SERINE RICH PROTEIN"/>
    <property type="match status" value="1"/>
</dbReference>
<evidence type="ECO:0000313" key="2">
    <source>
        <dbReference type="EMBL" id="KAL3632066.1"/>
    </source>
</evidence>
<dbReference type="Proteomes" id="UP001632038">
    <property type="component" value="Unassembled WGS sequence"/>
</dbReference>
<keyword evidence="1" id="KW-0812">Transmembrane</keyword>
<dbReference type="PANTHER" id="PTHR35758">
    <property type="entry name" value="TRANSMEMBRANE PROTEIN"/>
    <property type="match status" value="1"/>
</dbReference>
<dbReference type="EMBL" id="JAVIJP010000032">
    <property type="protein sequence ID" value="KAL3632066.1"/>
    <property type="molecule type" value="Genomic_DNA"/>
</dbReference>
<keyword evidence="1" id="KW-0472">Membrane</keyword>
<feature type="transmembrane region" description="Helical" evidence="1">
    <location>
        <begin position="17"/>
        <end position="35"/>
    </location>
</feature>
<proteinExistence type="predicted"/>
<dbReference type="AlphaFoldDB" id="A0ABD3CT89"/>
<keyword evidence="1" id="KW-1133">Transmembrane helix</keyword>
<organism evidence="2 3">
    <name type="scientific">Castilleja foliolosa</name>
    <dbReference type="NCBI Taxonomy" id="1961234"/>
    <lineage>
        <taxon>Eukaryota</taxon>
        <taxon>Viridiplantae</taxon>
        <taxon>Streptophyta</taxon>
        <taxon>Embryophyta</taxon>
        <taxon>Tracheophyta</taxon>
        <taxon>Spermatophyta</taxon>
        <taxon>Magnoliopsida</taxon>
        <taxon>eudicotyledons</taxon>
        <taxon>Gunneridae</taxon>
        <taxon>Pentapetalae</taxon>
        <taxon>asterids</taxon>
        <taxon>lamiids</taxon>
        <taxon>Lamiales</taxon>
        <taxon>Orobanchaceae</taxon>
        <taxon>Pedicularideae</taxon>
        <taxon>Castillejinae</taxon>
        <taxon>Castilleja</taxon>
    </lineage>
</organism>
<reference evidence="3" key="1">
    <citation type="journal article" date="2024" name="IScience">
        <title>Strigolactones Initiate the Formation of Haustorium-like Structures in Castilleja.</title>
        <authorList>
            <person name="Buerger M."/>
            <person name="Peterson D."/>
            <person name="Chory J."/>
        </authorList>
    </citation>
    <scope>NUCLEOTIDE SEQUENCE [LARGE SCALE GENOMIC DNA]</scope>
</reference>
<accession>A0ABD3CT89</accession>